<feature type="compositionally biased region" description="Low complexity" evidence="1">
    <location>
        <begin position="817"/>
        <end position="839"/>
    </location>
</feature>
<feature type="region of interest" description="Disordered" evidence="1">
    <location>
        <begin position="1037"/>
        <end position="1148"/>
    </location>
</feature>
<sequence>MQQQQHQRSFCPLSSASAPKPPPQTGQAEGKNDGGCAPRADEAHVIQASAYALWEQLYAPARVPLTLERLLYLRLSAKGNGESIDAQGHHYCADDRRWARSLFGEVTTQLDTSAPSASMAPSTAPAAAIAPGEQSRGAPSNAATAVATTASLQESRDDKGGNESQRAWKGSLPDVASSVAAPPTEQCTSADVEQTSVSTPLRVPQACANAQSASGVDRGRASESRSAATALSHPDAVIASASVPAPLSSVQRGSDSNRDVDNDGGRGSAVLLQPYRGCALSAASPPHRALLAPTSDVSLSCASAAPMSLEQDDSANCIDGNEEAEPCVNTWSVEAASAAPALHMHTPSTSAAAVRTDEKGRRDGSGRDAGCSPPLEHSAYRGSDGESRGAVDDEQAHTLAQQEKAAESCGAWESATATTTPVRSYHLYCHYRSSHDTGPSAEGGGRNEEEDAEHGERGEKDGNDVGFLSLATSPSAGAPEQWRPCPVVGTYAGLSTPSPKPIVVLEDTMTALAVSALPCGLTRNGEDSSQLDSPIRRRHTTRVSTSMSPVADPNGLVFSPPCRQQMRLRLQRRRPRQASEGSDLEYSPHTPVPGSPSQSPLPPPSCWSTPLPQERCPRDAQTPPTPTALSAASQPPASPTPSPTNMADSGAGATDELCAGNHAADAAVMGASPPQVIHLKKEKAVMTVSNISQESRTSADTAAKEDDAKPRDATAPDSPVDASSSAEAGDDGQGRRDGGSVAPVAVGVEDERVGGDEEDAEGDAGEPASTVSLSPQRPSLECPAQRRATAAPRGVPAEGHAECGLSSVKKAARTANPVPASVADVSVTPSSPSTSPPSHASHESFNPSKHREEPQQRHPHPSLPEDRAARRSVSNMDFRWADEADDILRRQQQRVHSLQAARTATLAGGDTRCSPSTSRCSPGGGPRRYTPLSQDGETAQGSQSGNGTRLARAYGGSEASYSVSPQPQDPRTHHYHERAMMRPEGMGVEAVASHTDGSSIVTEQGDVAPSSYRAGRSEELACLSVTRSGEGRADIAFATTSSSTPPTAPLRQPPLASVAEATAADDASMPHTDRLYQQQQQPSPRHAGTKRLRENNGGDDGRSDAVHARRSPAPSSVPASSQTVTKRKKSDCSGGAQSTERRHRADDRARLRQNLRGDTAAKATTRSILCASPANVFALPRTISADPGASIATPTFTTAAPLAGPSLSLLRPRSGNCVSDPPSAAKAPKSAKGKSTHVSAPSLPITAAASPPRENASSSRAHKTAQWAARCTPSLEATNKRREEVKRHQ</sequence>
<feature type="compositionally biased region" description="Polar residues" evidence="1">
    <location>
        <begin position="185"/>
        <end position="199"/>
    </location>
</feature>
<feature type="region of interest" description="Disordered" evidence="1">
    <location>
        <begin position="892"/>
        <end position="972"/>
    </location>
</feature>
<feature type="compositionally biased region" description="Polar residues" evidence="1">
    <location>
        <begin position="931"/>
        <end position="947"/>
    </location>
</feature>
<dbReference type="Proteomes" id="UP000601710">
    <property type="component" value="Chromosome 4"/>
</dbReference>
<name>A0A6J8F6T1_LEIDO</name>
<gene>
    <name evidence="2" type="ORF">LDHU3_04.0810</name>
</gene>
<proteinExistence type="predicted"/>
<feature type="compositionally biased region" description="Basic and acidic residues" evidence="1">
    <location>
        <begin position="1139"/>
        <end position="1148"/>
    </location>
</feature>
<feature type="compositionally biased region" description="Low complexity" evidence="1">
    <location>
        <begin position="1214"/>
        <end position="1228"/>
    </location>
</feature>
<feature type="compositionally biased region" description="Basic and acidic residues" evidence="1">
    <location>
        <begin position="702"/>
        <end position="714"/>
    </location>
</feature>
<feature type="region of interest" description="Disordered" evidence="1">
    <location>
        <begin position="340"/>
        <end position="412"/>
    </location>
</feature>
<feature type="compositionally biased region" description="Pro residues" evidence="1">
    <location>
        <begin position="590"/>
        <end position="605"/>
    </location>
</feature>
<accession>A0A6J8F6T1</accession>
<feature type="compositionally biased region" description="Low complexity" evidence="1">
    <location>
        <begin position="715"/>
        <end position="726"/>
    </location>
</feature>
<feature type="compositionally biased region" description="Low complexity" evidence="1">
    <location>
        <begin position="234"/>
        <end position="250"/>
    </location>
</feature>
<feature type="region of interest" description="Disordered" evidence="1">
    <location>
        <begin position="1214"/>
        <end position="1289"/>
    </location>
</feature>
<feature type="region of interest" description="Disordered" evidence="1">
    <location>
        <begin position="435"/>
        <end position="467"/>
    </location>
</feature>
<feature type="region of interest" description="Disordered" evidence="1">
    <location>
        <begin position="520"/>
        <end position="658"/>
    </location>
</feature>
<feature type="compositionally biased region" description="Low complexity" evidence="1">
    <location>
        <begin position="1056"/>
        <end position="1067"/>
    </location>
</feature>
<feature type="region of interest" description="Disordered" evidence="1">
    <location>
        <begin position="687"/>
        <end position="871"/>
    </location>
</feature>
<reference evidence="2" key="1">
    <citation type="submission" date="2020-06" db="EMBL/GenBank/DDBJ databases">
        <authorList>
            <person name="Camacho E."/>
            <person name="Gonzalez-de la Fuente S."/>
            <person name="Rastrojo A."/>
            <person name="Peiro-Pastor R."/>
            <person name="Solana JC."/>
            <person name="Tabera L."/>
            <person name="Gamarro F."/>
            <person name="Carrasco-Ramiro F."/>
            <person name="Requena JM."/>
            <person name="Aguado B."/>
        </authorList>
    </citation>
    <scope>NUCLEOTIDE SEQUENCE</scope>
</reference>
<feature type="region of interest" description="Disordered" evidence="1">
    <location>
        <begin position="992"/>
        <end position="1013"/>
    </location>
</feature>
<feature type="region of interest" description="Disordered" evidence="1">
    <location>
        <begin position="112"/>
        <end position="268"/>
    </location>
</feature>
<feature type="compositionally biased region" description="Basic and acidic residues" evidence="1">
    <location>
        <begin position="454"/>
        <end position="463"/>
    </location>
</feature>
<dbReference type="VEuPathDB" id="TriTrypDB:LdCL_040011600"/>
<dbReference type="VEuPathDB" id="TriTrypDB:LDHU3_04.0810"/>
<protein>
    <submittedName>
        <fullName evidence="2">Hypothetical_protein</fullName>
    </submittedName>
</protein>
<feature type="compositionally biased region" description="Low complexity" evidence="1">
    <location>
        <begin position="1111"/>
        <end position="1121"/>
    </location>
</feature>
<evidence type="ECO:0000313" key="2">
    <source>
        <dbReference type="EMBL" id="CAC5427194.1"/>
    </source>
</evidence>
<feature type="compositionally biased region" description="Basic and acidic residues" evidence="1">
    <location>
        <begin position="255"/>
        <end position="264"/>
    </location>
</feature>
<feature type="compositionally biased region" description="Basic and acidic residues" evidence="1">
    <location>
        <begin position="1091"/>
        <end position="1107"/>
    </location>
</feature>
<organism evidence="2 3">
    <name type="scientific">Leishmania donovani</name>
    <dbReference type="NCBI Taxonomy" id="5661"/>
    <lineage>
        <taxon>Eukaryota</taxon>
        <taxon>Discoba</taxon>
        <taxon>Euglenozoa</taxon>
        <taxon>Kinetoplastea</taxon>
        <taxon>Metakinetoplastina</taxon>
        <taxon>Trypanosomatida</taxon>
        <taxon>Trypanosomatidae</taxon>
        <taxon>Leishmaniinae</taxon>
        <taxon>Leishmania</taxon>
    </lineage>
</organism>
<evidence type="ECO:0000313" key="3">
    <source>
        <dbReference type="Proteomes" id="UP000601710"/>
    </source>
</evidence>
<dbReference type="VEuPathDB" id="TriTrypDB:LdBPK_040610.1"/>
<feature type="compositionally biased region" description="Basic and acidic residues" evidence="1">
    <location>
        <begin position="1278"/>
        <end position="1289"/>
    </location>
</feature>
<evidence type="ECO:0000256" key="1">
    <source>
        <dbReference type="SAM" id="MobiDB-lite"/>
    </source>
</evidence>
<feature type="compositionally biased region" description="Low complexity" evidence="1">
    <location>
        <begin position="113"/>
        <end position="131"/>
    </location>
</feature>
<feature type="region of interest" description="Disordered" evidence="1">
    <location>
        <begin position="1"/>
        <end position="40"/>
    </location>
</feature>
<dbReference type="EMBL" id="LR812624">
    <property type="protein sequence ID" value="CAC5427194.1"/>
    <property type="molecule type" value="Genomic_DNA"/>
</dbReference>
<feature type="compositionally biased region" description="Polar residues" evidence="1">
    <location>
        <begin position="687"/>
        <end position="700"/>
    </location>
</feature>
<feature type="compositionally biased region" description="Basic and acidic residues" evidence="1">
    <location>
        <begin position="355"/>
        <end position="366"/>
    </location>
</feature>
<feature type="compositionally biased region" description="Basic and acidic residues" evidence="1">
    <location>
        <begin position="383"/>
        <end position="396"/>
    </location>
</feature>